<comment type="caution">
    <text evidence="2">The sequence shown here is derived from an EMBL/GenBank/DDBJ whole genome shotgun (WGS) entry which is preliminary data.</text>
</comment>
<name>A0ABR0USR9_REHGL</name>
<evidence type="ECO:0000313" key="3">
    <source>
        <dbReference type="Proteomes" id="UP001318860"/>
    </source>
</evidence>
<dbReference type="PANTHER" id="PTHR33675:SF1">
    <property type="entry name" value="HOLOCARBOXYLASE SYNTHETASE"/>
    <property type="match status" value="1"/>
</dbReference>
<accession>A0ABR0USR9</accession>
<sequence length="254" mass="28516">MAKKRKSDATRLDEVDRGMYTAFCSAANNLSQLYSQAMHQQRLSFQAGERHAMEKLNNWILRQQEDGVRVMPGDIVAYVQNEIDHGLEEPPSSPRLPFQQQQTQTTMQSTHSGIPVSSNAFGPATAVQGLRSGNSDQPKNSVFSNALSSPVRRSLQHYHLSQGGQYANNVMRAMRIITVTKPETLIRQVLMILRWICMPIALLMILLTSILESKNHFFRKGMQIVVIGGGTNKIICKRLEHKELGQAMSVQRAL</sequence>
<keyword evidence="1" id="KW-0812">Transmembrane</keyword>
<protein>
    <submittedName>
        <fullName evidence="2">Uncharacterized protein</fullName>
    </submittedName>
</protein>
<keyword evidence="1" id="KW-0472">Membrane</keyword>
<organism evidence="2 3">
    <name type="scientific">Rehmannia glutinosa</name>
    <name type="common">Chinese foxglove</name>
    <dbReference type="NCBI Taxonomy" id="99300"/>
    <lineage>
        <taxon>Eukaryota</taxon>
        <taxon>Viridiplantae</taxon>
        <taxon>Streptophyta</taxon>
        <taxon>Embryophyta</taxon>
        <taxon>Tracheophyta</taxon>
        <taxon>Spermatophyta</taxon>
        <taxon>Magnoliopsida</taxon>
        <taxon>eudicotyledons</taxon>
        <taxon>Gunneridae</taxon>
        <taxon>Pentapetalae</taxon>
        <taxon>asterids</taxon>
        <taxon>lamiids</taxon>
        <taxon>Lamiales</taxon>
        <taxon>Orobanchaceae</taxon>
        <taxon>Rehmannieae</taxon>
        <taxon>Rehmannia</taxon>
    </lineage>
</organism>
<dbReference type="PANTHER" id="PTHR33675">
    <property type="entry name" value="NUCLEAR RECEPTOR FAMILY 2 GROUP C PROTEIN"/>
    <property type="match status" value="1"/>
</dbReference>
<evidence type="ECO:0000313" key="2">
    <source>
        <dbReference type="EMBL" id="KAK6125753.1"/>
    </source>
</evidence>
<gene>
    <name evidence="2" type="ORF">DH2020_040508</name>
</gene>
<dbReference type="EMBL" id="JABTTQ020002139">
    <property type="protein sequence ID" value="KAK6125753.1"/>
    <property type="molecule type" value="Genomic_DNA"/>
</dbReference>
<dbReference type="Proteomes" id="UP001318860">
    <property type="component" value="Unassembled WGS sequence"/>
</dbReference>
<feature type="transmembrane region" description="Helical" evidence="1">
    <location>
        <begin position="192"/>
        <end position="211"/>
    </location>
</feature>
<keyword evidence="1" id="KW-1133">Transmembrane helix</keyword>
<reference evidence="2 3" key="1">
    <citation type="journal article" date="2021" name="Comput. Struct. Biotechnol. J.">
        <title>De novo genome assembly of the potent medicinal plant Rehmannia glutinosa using nanopore technology.</title>
        <authorList>
            <person name="Ma L."/>
            <person name="Dong C."/>
            <person name="Song C."/>
            <person name="Wang X."/>
            <person name="Zheng X."/>
            <person name="Niu Y."/>
            <person name="Chen S."/>
            <person name="Feng W."/>
        </authorList>
    </citation>
    <scope>NUCLEOTIDE SEQUENCE [LARGE SCALE GENOMIC DNA]</scope>
    <source>
        <strain evidence="2">DH-2019</strain>
    </source>
</reference>
<evidence type="ECO:0000256" key="1">
    <source>
        <dbReference type="SAM" id="Phobius"/>
    </source>
</evidence>
<proteinExistence type="predicted"/>
<keyword evidence="3" id="KW-1185">Reference proteome</keyword>